<evidence type="ECO:0000256" key="4">
    <source>
        <dbReference type="ARBA" id="ARBA00022989"/>
    </source>
</evidence>
<feature type="transmembrane region" description="Helical" evidence="6">
    <location>
        <begin position="289"/>
        <end position="312"/>
    </location>
</feature>
<feature type="transmembrane region" description="Helical" evidence="6">
    <location>
        <begin position="38"/>
        <end position="59"/>
    </location>
</feature>
<comment type="subcellular location">
    <subcellularLocation>
        <location evidence="1">Membrane</location>
        <topology evidence="1">Multi-pass membrane protein</topology>
    </subcellularLocation>
</comment>
<dbReference type="GO" id="GO:0015648">
    <property type="term" value="F:lipid-linked peptidoglycan transporter activity"/>
    <property type="evidence" value="ECO:0007669"/>
    <property type="project" value="TreeGrafter"/>
</dbReference>
<dbReference type="GO" id="GO:0008360">
    <property type="term" value="P:regulation of cell shape"/>
    <property type="evidence" value="ECO:0007669"/>
    <property type="project" value="UniProtKB-KW"/>
</dbReference>
<dbReference type="AlphaFoldDB" id="A0A1G1V4U6"/>
<dbReference type="Pfam" id="PF01098">
    <property type="entry name" value="FTSW_RODA_SPOVE"/>
    <property type="match status" value="1"/>
</dbReference>
<dbReference type="GO" id="GO:0051301">
    <property type="term" value="P:cell division"/>
    <property type="evidence" value="ECO:0007669"/>
    <property type="project" value="InterPro"/>
</dbReference>
<dbReference type="STRING" id="1797516.A3D26_03735"/>
<dbReference type="GO" id="GO:0005886">
    <property type="term" value="C:plasma membrane"/>
    <property type="evidence" value="ECO:0007669"/>
    <property type="project" value="TreeGrafter"/>
</dbReference>
<dbReference type="PROSITE" id="PS00428">
    <property type="entry name" value="FTSW_RODA_SPOVE"/>
    <property type="match status" value="1"/>
</dbReference>
<evidence type="ECO:0000313" key="7">
    <source>
        <dbReference type="EMBL" id="OGY10395.1"/>
    </source>
</evidence>
<dbReference type="PANTHER" id="PTHR30474">
    <property type="entry name" value="CELL CYCLE PROTEIN"/>
    <property type="match status" value="1"/>
</dbReference>
<evidence type="ECO:0000256" key="5">
    <source>
        <dbReference type="ARBA" id="ARBA00023136"/>
    </source>
</evidence>
<name>A0A1G1V4U6_9BACT</name>
<gene>
    <name evidence="7" type="ORF">A3D26_03735</name>
</gene>
<evidence type="ECO:0000256" key="3">
    <source>
        <dbReference type="ARBA" id="ARBA00022960"/>
    </source>
</evidence>
<dbReference type="PANTHER" id="PTHR30474:SF1">
    <property type="entry name" value="PEPTIDOGLYCAN GLYCOSYLTRANSFERASE MRDB"/>
    <property type="match status" value="1"/>
</dbReference>
<keyword evidence="4 6" id="KW-1133">Transmembrane helix</keyword>
<keyword evidence="3" id="KW-0133">Cell shape</keyword>
<accession>A0A1G1V4U6</accession>
<dbReference type="InterPro" id="IPR018365">
    <property type="entry name" value="Cell_cycle_FtsW-rel_CS"/>
</dbReference>
<sequence>MFLLRSIDWIIFIPTIFLTALGSIVLSSVSPGSFPQQFIYLAIALLTFVLFSAVDIKIIKNTSPFIYVLCCILLLLTLFTGAFIRGASRWLVIGSLSIQPSEIIKPFLIVFLAHLVSRGKDPKRFLWSFLVFLPAFFLIFKQPDLGSSIVAGAGFLGVVFVGGAPIWWFVTSILLFVISTPILWKSLAGYQKSRILSFIYPAADPLRTGYNSLQAVIAIGSGQLLGRGLGQGPQSQLAFLPERHTDFIFSSLSEELGFLGALAAIMAFGLILYRIIVVLKRVEDPFSQSLLGGIFFVFFTHVVINIGMNLGILPITGIPLPFVSSGGSALISMSALLGMVSGISTKLKTYSKQSILIS</sequence>
<reference evidence="7 8" key="1">
    <citation type="journal article" date="2016" name="Nat. Commun.">
        <title>Thousands of microbial genomes shed light on interconnected biogeochemical processes in an aquifer system.</title>
        <authorList>
            <person name="Anantharaman K."/>
            <person name="Brown C.T."/>
            <person name="Hug L.A."/>
            <person name="Sharon I."/>
            <person name="Castelle C.J."/>
            <person name="Probst A.J."/>
            <person name="Thomas B.C."/>
            <person name="Singh A."/>
            <person name="Wilkins M.J."/>
            <person name="Karaoz U."/>
            <person name="Brodie E.L."/>
            <person name="Williams K.H."/>
            <person name="Hubbard S.S."/>
            <person name="Banfield J.F."/>
        </authorList>
    </citation>
    <scope>NUCLEOTIDE SEQUENCE [LARGE SCALE GENOMIC DNA]</scope>
</reference>
<evidence type="ECO:0000256" key="1">
    <source>
        <dbReference type="ARBA" id="ARBA00004141"/>
    </source>
</evidence>
<feature type="transmembrane region" description="Helical" evidence="6">
    <location>
        <begin position="318"/>
        <end position="343"/>
    </location>
</feature>
<keyword evidence="2 6" id="KW-0812">Transmembrane</keyword>
<evidence type="ECO:0000256" key="6">
    <source>
        <dbReference type="SAM" id="Phobius"/>
    </source>
</evidence>
<feature type="transmembrane region" description="Helical" evidence="6">
    <location>
        <begin position="125"/>
        <end position="141"/>
    </location>
</feature>
<evidence type="ECO:0000313" key="8">
    <source>
        <dbReference type="Proteomes" id="UP000178319"/>
    </source>
</evidence>
<organism evidence="7 8">
    <name type="scientific">Candidatus Blackburnbacteria bacterium RIFCSPHIGHO2_02_FULL_44_20</name>
    <dbReference type="NCBI Taxonomy" id="1797516"/>
    <lineage>
        <taxon>Bacteria</taxon>
        <taxon>Candidatus Blackburniibacteriota</taxon>
    </lineage>
</organism>
<dbReference type="EMBL" id="MHBZ01000036">
    <property type="protein sequence ID" value="OGY10395.1"/>
    <property type="molecule type" value="Genomic_DNA"/>
</dbReference>
<dbReference type="InterPro" id="IPR001182">
    <property type="entry name" value="FtsW/RodA"/>
</dbReference>
<comment type="caution">
    <text evidence="7">The sequence shown here is derived from an EMBL/GenBank/DDBJ whole genome shotgun (WGS) entry which is preliminary data.</text>
</comment>
<dbReference type="GO" id="GO:0032153">
    <property type="term" value="C:cell division site"/>
    <property type="evidence" value="ECO:0007669"/>
    <property type="project" value="TreeGrafter"/>
</dbReference>
<protein>
    <recommendedName>
        <fullName evidence="9">Rod shape-determining protein RodA</fullName>
    </recommendedName>
</protein>
<dbReference type="Proteomes" id="UP000178319">
    <property type="component" value="Unassembled WGS sequence"/>
</dbReference>
<feature type="transmembrane region" description="Helical" evidence="6">
    <location>
        <begin position="153"/>
        <end position="178"/>
    </location>
</feature>
<feature type="transmembrane region" description="Helical" evidence="6">
    <location>
        <begin position="65"/>
        <end position="84"/>
    </location>
</feature>
<feature type="transmembrane region" description="Helical" evidence="6">
    <location>
        <begin position="256"/>
        <end position="277"/>
    </location>
</feature>
<evidence type="ECO:0000256" key="2">
    <source>
        <dbReference type="ARBA" id="ARBA00022692"/>
    </source>
</evidence>
<evidence type="ECO:0008006" key="9">
    <source>
        <dbReference type="Google" id="ProtNLM"/>
    </source>
</evidence>
<keyword evidence="5 6" id="KW-0472">Membrane</keyword>
<proteinExistence type="predicted"/>
<feature type="transmembrane region" description="Helical" evidence="6">
    <location>
        <begin position="6"/>
        <end position="26"/>
    </location>
</feature>